<protein>
    <submittedName>
        <fullName evidence="3">Fasciclin domain-containing protein</fullName>
    </submittedName>
</protein>
<organism evidence="3 4">
    <name type="scientific">Mucilaginibacter defluvii</name>
    <dbReference type="NCBI Taxonomy" id="1196019"/>
    <lineage>
        <taxon>Bacteria</taxon>
        <taxon>Pseudomonadati</taxon>
        <taxon>Bacteroidota</taxon>
        <taxon>Sphingobacteriia</taxon>
        <taxon>Sphingobacteriales</taxon>
        <taxon>Sphingobacteriaceae</taxon>
        <taxon>Mucilaginibacter</taxon>
    </lineage>
</organism>
<dbReference type="Proteomes" id="UP001501436">
    <property type="component" value="Unassembled WGS sequence"/>
</dbReference>
<dbReference type="InterPro" id="IPR000782">
    <property type="entry name" value="FAS1_domain"/>
</dbReference>
<evidence type="ECO:0000259" key="2">
    <source>
        <dbReference type="PROSITE" id="PS50213"/>
    </source>
</evidence>
<comment type="caution">
    <text evidence="3">The sequence shown here is derived from an EMBL/GenBank/DDBJ whole genome shotgun (WGS) entry which is preliminary data.</text>
</comment>
<dbReference type="InterPro" id="IPR050904">
    <property type="entry name" value="Adhesion/Biosynth-related"/>
</dbReference>
<reference evidence="4" key="1">
    <citation type="journal article" date="2019" name="Int. J. Syst. Evol. Microbiol.">
        <title>The Global Catalogue of Microorganisms (GCM) 10K type strain sequencing project: providing services to taxonomists for standard genome sequencing and annotation.</title>
        <authorList>
            <consortium name="The Broad Institute Genomics Platform"/>
            <consortium name="The Broad Institute Genome Sequencing Center for Infectious Disease"/>
            <person name="Wu L."/>
            <person name="Ma J."/>
        </authorList>
    </citation>
    <scope>NUCLEOTIDE SEQUENCE [LARGE SCALE GENOMIC DNA]</scope>
    <source>
        <strain evidence="4">JCM 18283</strain>
    </source>
</reference>
<gene>
    <name evidence="3" type="ORF">GCM10023313_22960</name>
</gene>
<feature type="chain" id="PRO_5045903514" evidence="1">
    <location>
        <begin position="27"/>
        <end position="200"/>
    </location>
</feature>
<dbReference type="SUPFAM" id="SSF82153">
    <property type="entry name" value="FAS1 domain"/>
    <property type="match status" value="1"/>
</dbReference>
<name>A0ABP9FV51_9SPHI</name>
<sequence length="200" mass="21404">MCNLVFMRFKLLGVLLVFISLQSAWAQTNAITSKSVEGSVMVSNKSVYDNLKSVPNFSVFVGLIEQAGLKSTITATKPITVLAPTNKAFEGLPAGMLDTLRKPENKAALVSYVKGYILQGKLTSADVSRLINAGNGQAKLTTITPSTLYAKVNTNRNIILTDAFGLQTIISRYDIMVGNGVLHTLTAALSVSLPIPLTVK</sequence>
<dbReference type="Gene3D" id="2.30.180.10">
    <property type="entry name" value="FAS1 domain"/>
    <property type="match status" value="1"/>
</dbReference>
<dbReference type="PROSITE" id="PS50213">
    <property type="entry name" value="FAS1"/>
    <property type="match status" value="1"/>
</dbReference>
<dbReference type="EMBL" id="BAABJI010000002">
    <property type="protein sequence ID" value="GAA4918719.1"/>
    <property type="molecule type" value="Genomic_DNA"/>
</dbReference>
<evidence type="ECO:0000313" key="3">
    <source>
        <dbReference type="EMBL" id="GAA4918719.1"/>
    </source>
</evidence>
<dbReference type="PANTHER" id="PTHR10900">
    <property type="entry name" value="PERIOSTIN-RELATED"/>
    <property type="match status" value="1"/>
</dbReference>
<evidence type="ECO:0000256" key="1">
    <source>
        <dbReference type="SAM" id="SignalP"/>
    </source>
</evidence>
<evidence type="ECO:0000313" key="4">
    <source>
        <dbReference type="Proteomes" id="UP001501436"/>
    </source>
</evidence>
<proteinExistence type="predicted"/>
<keyword evidence="1" id="KW-0732">Signal</keyword>
<dbReference type="Pfam" id="PF02469">
    <property type="entry name" value="Fasciclin"/>
    <property type="match status" value="1"/>
</dbReference>
<accession>A0ABP9FV51</accession>
<feature type="signal peptide" evidence="1">
    <location>
        <begin position="1"/>
        <end position="26"/>
    </location>
</feature>
<dbReference type="PANTHER" id="PTHR10900:SF77">
    <property type="entry name" value="FI19380P1"/>
    <property type="match status" value="1"/>
</dbReference>
<feature type="domain" description="FAS1" evidence="2">
    <location>
        <begin position="44"/>
        <end position="189"/>
    </location>
</feature>
<keyword evidence="4" id="KW-1185">Reference proteome</keyword>
<dbReference type="InterPro" id="IPR036378">
    <property type="entry name" value="FAS1_dom_sf"/>
</dbReference>
<dbReference type="SMART" id="SM00554">
    <property type="entry name" value="FAS1"/>
    <property type="match status" value="1"/>
</dbReference>